<dbReference type="Gene3D" id="3.40.630.60">
    <property type="match status" value="1"/>
</dbReference>
<dbReference type="OrthoDB" id="5959761at2759"/>
<comment type="similarity">
    <text evidence="2">Belongs to the ODC antizyme family.</text>
</comment>
<reference evidence="6" key="1">
    <citation type="journal article" date="2020" name="Stud. Mycol.">
        <title>101 Dothideomycetes genomes: a test case for predicting lifestyles and emergence of pathogens.</title>
        <authorList>
            <person name="Haridas S."/>
            <person name="Albert R."/>
            <person name="Binder M."/>
            <person name="Bloem J."/>
            <person name="Labutti K."/>
            <person name="Salamov A."/>
            <person name="Andreopoulos B."/>
            <person name="Baker S."/>
            <person name="Barry K."/>
            <person name="Bills G."/>
            <person name="Bluhm B."/>
            <person name="Cannon C."/>
            <person name="Castanera R."/>
            <person name="Culley D."/>
            <person name="Daum C."/>
            <person name="Ezra D."/>
            <person name="Gonzalez J."/>
            <person name="Henrissat B."/>
            <person name="Kuo A."/>
            <person name="Liang C."/>
            <person name="Lipzen A."/>
            <person name="Lutzoni F."/>
            <person name="Magnuson J."/>
            <person name="Mondo S."/>
            <person name="Nolan M."/>
            <person name="Ohm R."/>
            <person name="Pangilinan J."/>
            <person name="Park H.-J."/>
            <person name="Ramirez L."/>
            <person name="Alfaro M."/>
            <person name="Sun H."/>
            <person name="Tritt A."/>
            <person name="Yoshinaga Y."/>
            <person name="Zwiers L.-H."/>
            <person name="Turgeon B."/>
            <person name="Goodwin S."/>
            <person name="Spatafora J."/>
            <person name="Crous P."/>
            <person name="Grigoriev I."/>
        </authorList>
    </citation>
    <scope>NUCLEOTIDE SEQUENCE</scope>
    <source>
        <strain evidence="6">CBS 130266</strain>
    </source>
</reference>
<gene>
    <name evidence="6" type="ORF">EJ08DRAFT_690036</name>
</gene>
<dbReference type="PANTHER" id="PTHR10279">
    <property type="entry name" value="ORNITHINE DECARBOXYLASE ANTIZYME"/>
    <property type="match status" value="1"/>
</dbReference>
<evidence type="ECO:0000256" key="4">
    <source>
        <dbReference type="ARBA" id="ARBA00017712"/>
    </source>
</evidence>
<dbReference type="AlphaFoldDB" id="A0A9P4TUN6"/>
<evidence type="ECO:0000256" key="3">
    <source>
        <dbReference type="ARBA" id="ARBA00011486"/>
    </source>
</evidence>
<organism evidence="6 7">
    <name type="scientific">Tothia fuscella</name>
    <dbReference type="NCBI Taxonomy" id="1048955"/>
    <lineage>
        <taxon>Eukaryota</taxon>
        <taxon>Fungi</taxon>
        <taxon>Dikarya</taxon>
        <taxon>Ascomycota</taxon>
        <taxon>Pezizomycotina</taxon>
        <taxon>Dothideomycetes</taxon>
        <taxon>Pleosporomycetidae</taxon>
        <taxon>Venturiales</taxon>
        <taxon>Cylindrosympodiaceae</taxon>
        <taxon>Tothia</taxon>
    </lineage>
</organism>
<dbReference type="Pfam" id="PF02100">
    <property type="entry name" value="ODC_AZ"/>
    <property type="match status" value="1"/>
</dbReference>
<protein>
    <recommendedName>
        <fullName evidence="4">Ornithine decarboxylase antizyme</fullName>
    </recommendedName>
</protein>
<dbReference type="InterPro" id="IPR002993">
    <property type="entry name" value="ODC_AZ"/>
</dbReference>
<dbReference type="Proteomes" id="UP000800235">
    <property type="component" value="Unassembled WGS sequence"/>
</dbReference>
<sequence length="270" mass="29680">MAKLPSNNDSSSNNYYETSNMYAPANVKASCYIVNAVSTSLQGFHYSTTGAGGAECPPLAAYTAANEGAAPKARRGGAAYTISERCERLFCDTLRGIFLVEGNLVAEESLDLDVHYKNPGRNGDIMIDGPVVVGSRSTGRSMSDSSMDSFERRRGWVTDWIEVWDYAGGARFRGFIAENEGERSLFVFFDREVMGNDLKPGLVALLELCSVADVDCSCLVACLDRQSDNEAMKGLMRDLGWVGFEPLTLMEWTRSDDIISDRWIFLGMDT</sequence>
<comment type="function">
    <text evidence="1">Ornithine decarboxylase (ODC) antizyme protein that negatively regulates ODC activity and intracellular polyamine biosynthesis in response to increased intracellular polyamine levels. Binds to ODC monomers, inhibiting the assembly of the functional ODC homodimer, and targets the monomers for ubiquitin-independent proteolytic destruction by the 26S proteasome.</text>
</comment>
<dbReference type="GO" id="GO:0008073">
    <property type="term" value="F:ornithine decarboxylase inhibitor activity"/>
    <property type="evidence" value="ECO:0007669"/>
    <property type="project" value="InterPro"/>
</dbReference>
<comment type="caution">
    <text evidence="6">The sequence shown here is derived from an EMBL/GenBank/DDBJ whole genome shotgun (WGS) entry which is preliminary data.</text>
</comment>
<dbReference type="EMBL" id="MU007090">
    <property type="protein sequence ID" value="KAF2422451.1"/>
    <property type="molecule type" value="Genomic_DNA"/>
</dbReference>
<evidence type="ECO:0000256" key="1">
    <source>
        <dbReference type="ARBA" id="ARBA00002307"/>
    </source>
</evidence>
<keyword evidence="7" id="KW-1185">Reference proteome</keyword>
<name>A0A9P4TUN6_9PEZI</name>
<proteinExistence type="inferred from homology"/>
<evidence type="ECO:0000313" key="6">
    <source>
        <dbReference type="EMBL" id="KAF2422451.1"/>
    </source>
</evidence>
<comment type="subunit">
    <text evidence="3">Interacts with ODC and thereby sterically blocks ODC homodimerization.</text>
</comment>
<keyword evidence="5" id="KW-0688">Ribosomal frameshifting</keyword>
<dbReference type="GO" id="GO:0075523">
    <property type="term" value="P:viral translational frameshifting"/>
    <property type="evidence" value="ECO:0007669"/>
    <property type="project" value="UniProtKB-KW"/>
</dbReference>
<dbReference type="SUPFAM" id="SSF55729">
    <property type="entry name" value="Acyl-CoA N-acyltransferases (Nat)"/>
    <property type="match status" value="1"/>
</dbReference>
<accession>A0A9P4TUN6</accession>
<dbReference type="GO" id="GO:0045732">
    <property type="term" value="P:positive regulation of protein catabolic process"/>
    <property type="evidence" value="ECO:0007669"/>
    <property type="project" value="TreeGrafter"/>
</dbReference>
<dbReference type="GO" id="GO:0005737">
    <property type="term" value="C:cytoplasm"/>
    <property type="evidence" value="ECO:0007669"/>
    <property type="project" value="TreeGrafter"/>
</dbReference>
<evidence type="ECO:0000256" key="2">
    <source>
        <dbReference type="ARBA" id="ARBA00008796"/>
    </source>
</evidence>
<dbReference type="PANTHER" id="PTHR10279:SF10">
    <property type="entry name" value="ORNITHINE DECARBOXYLASE ANTIZYME"/>
    <property type="match status" value="1"/>
</dbReference>
<dbReference type="GO" id="GO:0005634">
    <property type="term" value="C:nucleus"/>
    <property type="evidence" value="ECO:0007669"/>
    <property type="project" value="TreeGrafter"/>
</dbReference>
<dbReference type="InterPro" id="IPR016181">
    <property type="entry name" value="Acyl_CoA_acyltransferase"/>
</dbReference>
<evidence type="ECO:0000313" key="7">
    <source>
        <dbReference type="Proteomes" id="UP000800235"/>
    </source>
</evidence>
<evidence type="ECO:0000256" key="5">
    <source>
        <dbReference type="ARBA" id="ARBA00022758"/>
    </source>
</evidence>
<dbReference type="InterPro" id="IPR038581">
    <property type="entry name" value="ODC_AZ_sf"/>
</dbReference>